<evidence type="ECO:0000256" key="4">
    <source>
        <dbReference type="ARBA" id="ARBA00022741"/>
    </source>
</evidence>
<dbReference type="GO" id="GO:0004540">
    <property type="term" value="F:RNA nuclease activity"/>
    <property type="evidence" value="ECO:0007669"/>
    <property type="project" value="InterPro"/>
</dbReference>
<evidence type="ECO:0000313" key="8">
    <source>
        <dbReference type="Proteomes" id="UP000824165"/>
    </source>
</evidence>
<dbReference type="PANTHER" id="PTHR34139:SF1">
    <property type="entry name" value="RNASE MJ1380-RELATED"/>
    <property type="match status" value="1"/>
</dbReference>
<dbReference type="Pfam" id="PF01934">
    <property type="entry name" value="HepT-like"/>
    <property type="match status" value="1"/>
</dbReference>
<dbReference type="GO" id="GO:0110001">
    <property type="term" value="C:toxin-antitoxin complex"/>
    <property type="evidence" value="ECO:0007669"/>
    <property type="project" value="InterPro"/>
</dbReference>
<keyword evidence="2" id="KW-1277">Toxin-antitoxin system</keyword>
<reference evidence="7" key="2">
    <citation type="journal article" date="2021" name="PeerJ">
        <title>Extensive microbial diversity within the chicken gut microbiome revealed by metagenomics and culture.</title>
        <authorList>
            <person name="Gilroy R."/>
            <person name="Ravi A."/>
            <person name="Getino M."/>
            <person name="Pursley I."/>
            <person name="Horton D.L."/>
            <person name="Alikhan N.F."/>
            <person name="Baker D."/>
            <person name="Gharbi K."/>
            <person name="Hall N."/>
            <person name="Watson M."/>
            <person name="Adriaenssens E.M."/>
            <person name="Foster-Nyarko E."/>
            <person name="Jarju S."/>
            <person name="Secka A."/>
            <person name="Antonio M."/>
            <person name="Oren A."/>
            <person name="Chaudhuri R.R."/>
            <person name="La Ragione R."/>
            <person name="Hildebrand F."/>
            <person name="Pallen M.J."/>
        </authorList>
    </citation>
    <scope>NUCLEOTIDE SEQUENCE</scope>
    <source>
        <strain evidence="7">CHK181-108</strain>
    </source>
</reference>
<evidence type="ECO:0000256" key="5">
    <source>
        <dbReference type="ARBA" id="ARBA00022801"/>
    </source>
</evidence>
<dbReference type="InterPro" id="IPR051813">
    <property type="entry name" value="HepT_RNase_toxin"/>
</dbReference>
<organism evidence="7 8">
    <name type="scientific">Candidatus Ornithomonoglobus intestinigallinarum</name>
    <dbReference type="NCBI Taxonomy" id="2840894"/>
    <lineage>
        <taxon>Bacteria</taxon>
        <taxon>Bacillati</taxon>
        <taxon>Bacillota</taxon>
        <taxon>Clostridia</taxon>
        <taxon>Candidatus Ornithomonoglobus</taxon>
    </lineage>
</organism>
<keyword evidence="3" id="KW-0540">Nuclease</keyword>
<evidence type="ECO:0000313" key="7">
    <source>
        <dbReference type="EMBL" id="HIT84622.1"/>
    </source>
</evidence>
<protein>
    <submittedName>
        <fullName evidence="7">DUF86 domain-containing protein</fullName>
    </submittedName>
</protein>
<evidence type="ECO:0000256" key="1">
    <source>
        <dbReference type="ARBA" id="ARBA00022553"/>
    </source>
</evidence>
<dbReference type="EMBL" id="DVLU01000015">
    <property type="protein sequence ID" value="HIT84622.1"/>
    <property type="molecule type" value="Genomic_DNA"/>
</dbReference>
<name>A0A9D1H129_9FIRM</name>
<reference evidence="7" key="1">
    <citation type="submission" date="2020-10" db="EMBL/GenBank/DDBJ databases">
        <authorList>
            <person name="Gilroy R."/>
        </authorList>
    </citation>
    <scope>NUCLEOTIDE SEQUENCE</scope>
    <source>
        <strain evidence="7">CHK181-108</strain>
    </source>
</reference>
<dbReference type="InterPro" id="IPR008201">
    <property type="entry name" value="HepT-like"/>
</dbReference>
<dbReference type="GO" id="GO:0000166">
    <property type="term" value="F:nucleotide binding"/>
    <property type="evidence" value="ECO:0007669"/>
    <property type="project" value="UniProtKB-KW"/>
</dbReference>
<evidence type="ECO:0000256" key="6">
    <source>
        <dbReference type="ARBA" id="ARBA00024207"/>
    </source>
</evidence>
<dbReference type="Gene3D" id="1.20.120.580">
    <property type="entry name" value="bsu32300-like"/>
    <property type="match status" value="1"/>
</dbReference>
<comment type="caution">
    <text evidence="7">The sequence shown here is derived from an EMBL/GenBank/DDBJ whole genome shotgun (WGS) entry which is preliminary data.</text>
</comment>
<keyword evidence="5" id="KW-0378">Hydrolase</keyword>
<gene>
    <name evidence="7" type="ORF">IAA60_01820</name>
</gene>
<dbReference type="Proteomes" id="UP000824165">
    <property type="component" value="Unassembled WGS sequence"/>
</dbReference>
<dbReference type="GO" id="GO:0016787">
    <property type="term" value="F:hydrolase activity"/>
    <property type="evidence" value="ECO:0007669"/>
    <property type="project" value="UniProtKB-KW"/>
</dbReference>
<dbReference type="InterPro" id="IPR037038">
    <property type="entry name" value="HepT-like_sf"/>
</dbReference>
<proteinExistence type="inferred from homology"/>
<evidence type="ECO:0000256" key="2">
    <source>
        <dbReference type="ARBA" id="ARBA00022649"/>
    </source>
</evidence>
<comment type="similarity">
    <text evidence="6">Belongs to the HepT RNase toxin family.</text>
</comment>
<sequence length="111" mass="12803">MQHRDKVILNKIKSEIEIAEQLIGNAALEDFMSNELLKRALCMTVINIGELVKNLTLDFRTQHPGVPWRRIAGFRDIAAHKYATLNMSDVYNSIKYDFPDLKSHILDFLSE</sequence>
<dbReference type="AlphaFoldDB" id="A0A9D1H129"/>
<accession>A0A9D1H129</accession>
<dbReference type="PANTHER" id="PTHR34139">
    <property type="entry name" value="UPF0331 PROTEIN MJ0127"/>
    <property type="match status" value="1"/>
</dbReference>
<evidence type="ECO:0000256" key="3">
    <source>
        <dbReference type="ARBA" id="ARBA00022722"/>
    </source>
</evidence>
<keyword evidence="1" id="KW-0597">Phosphoprotein</keyword>
<keyword evidence="4" id="KW-0547">Nucleotide-binding</keyword>